<protein>
    <submittedName>
        <fullName evidence="1">Uncharacterized protein</fullName>
    </submittedName>
</protein>
<gene>
    <name evidence="1" type="ORF">LEP1GSC172_1576</name>
</gene>
<sequence>MILKFDKKIGILFSSSEELKEKISRSKDFKKDTSLFLKPDFFADDLSSFRQTRSEVIKELLNSTEATSITKPSAPTENQFLN</sequence>
<accession>M6VK57</accession>
<comment type="caution">
    <text evidence="1">The sequence shown here is derived from an EMBL/GenBank/DDBJ whole genome shotgun (WGS) entry which is preliminary data.</text>
</comment>
<dbReference type="AlphaFoldDB" id="M6VK57"/>
<reference evidence="1 2" key="1">
    <citation type="submission" date="2013-01" db="EMBL/GenBank/DDBJ databases">
        <authorList>
            <person name="Harkins D.M."/>
            <person name="Durkin A.S."/>
            <person name="Brinkac L.M."/>
            <person name="Haft D.H."/>
            <person name="Selengut J.D."/>
            <person name="Sanka R."/>
            <person name="DePew J."/>
            <person name="Purushe J."/>
            <person name="Matthias M.A."/>
            <person name="Vinetz J.M."/>
            <person name="Sutton G.G."/>
            <person name="Nierman W.C."/>
            <person name="Fouts D.E."/>
        </authorList>
    </citation>
    <scope>NUCLEOTIDE SEQUENCE [LARGE SCALE GENOMIC DNA]</scope>
    <source>
        <strain evidence="1 2">HAI1536</strain>
    </source>
</reference>
<evidence type="ECO:0000313" key="1">
    <source>
        <dbReference type="EMBL" id="EMO55461.1"/>
    </source>
</evidence>
<name>M6VK57_9LEPT</name>
<organism evidence="1 2">
    <name type="scientific">Leptospira noguchii</name>
    <dbReference type="NCBI Taxonomy" id="28182"/>
    <lineage>
        <taxon>Bacteria</taxon>
        <taxon>Pseudomonadati</taxon>
        <taxon>Spirochaetota</taxon>
        <taxon>Spirochaetia</taxon>
        <taxon>Leptospirales</taxon>
        <taxon>Leptospiraceae</taxon>
        <taxon>Leptospira</taxon>
    </lineage>
</organism>
<proteinExistence type="predicted"/>
<dbReference type="EMBL" id="AKWD02000007">
    <property type="protein sequence ID" value="EMO55461.1"/>
    <property type="molecule type" value="Genomic_DNA"/>
</dbReference>
<dbReference type="Proteomes" id="UP000012112">
    <property type="component" value="Unassembled WGS sequence"/>
</dbReference>
<evidence type="ECO:0000313" key="2">
    <source>
        <dbReference type="Proteomes" id="UP000012112"/>
    </source>
</evidence>